<evidence type="ECO:0000313" key="10">
    <source>
        <dbReference type="Proteomes" id="UP000015101"/>
    </source>
</evidence>
<feature type="transmembrane region" description="Helical" evidence="6">
    <location>
        <begin position="179"/>
        <end position="195"/>
    </location>
</feature>
<evidence type="ECO:0000256" key="1">
    <source>
        <dbReference type="ARBA" id="ARBA00004141"/>
    </source>
</evidence>
<evidence type="ECO:0000256" key="6">
    <source>
        <dbReference type="SAM" id="Phobius"/>
    </source>
</evidence>
<dbReference type="GO" id="GO:0015179">
    <property type="term" value="F:L-amino acid transmembrane transporter activity"/>
    <property type="evidence" value="ECO:0000318"/>
    <property type="project" value="GO_Central"/>
</dbReference>
<dbReference type="KEGG" id="hro:HELRODRAFT_192132"/>
<name>T1FTM0_HELRO</name>
<evidence type="ECO:0000256" key="5">
    <source>
        <dbReference type="SAM" id="MobiDB-lite"/>
    </source>
</evidence>
<sequence>MAEVRSGTGMNDSGSHRPSASFSSININYNEIGAEVNEADVGESAQLRPSSSQVQGTSWYISIFLVVNIIIGGGLLNFPQAYHQSGGILVATILICLMTYSLIIFLKCAHMKHCRTYQDVIQYFCGPYINFACSIFIFLYTFGSSIIFLIIIGDQWDKVMENVYDNFSTAHPWYLDRKMFIAVSSIFLILPLCYAKRIDFLKYASSVGVLAVMYCVLLVVVKYFKGVDGSRVGPVKHEPKHASDIFLVVPTICFAYQCHLSIVQVYVCTKDRAKNHNFTKTIILSMLICFVIYSIFAVFGYLTFGACVQPDLLLSYKATPEVLAGVVSIALKMYMSYPIMLYVGRSVADDMYVAISAKLSTCCRKSSPASEDDDHTRLLTSHDDAVTINNNDNDDNLIDVSNNSLNDNNHNNHINQRGVIINDSPNYNNNTNNSNNNNINNNISDYDVSNNNNNNNSDINTKSADRQELKRRVVITSAWFVLSLVIALYVPGIDKVISFLGGVSVLFIFVLPGMCYLKYLLDGNSDDLPDHSADLENAATDDDVAVGDDDEEDEDDDELIDAPSGKIARSSLRKCFKYCGYVMSVLCILIGGFIFGVTTTQNVIDDVTNTATLVCV</sequence>
<dbReference type="GeneID" id="20212167"/>
<dbReference type="InterPro" id="IPR013057">
    <property type="entry name" value="AA_transpt_TM"/>
</dbReference>
<feature type="region of interest" description="Disordered" evidence="5">
    <location>
        <begin position="421"/>
        <end position="466"/>
    </location>
</feature>
<evidence type="ECO:0000313" key="9">
    <source>
        <dbReference type="EnsemblMetazoa" id="HelroP192132"/>
    </source>
</evidence>
<dbReference type="EMBL" id="AMQM01004809">
    <property type="status" value="NOT_ANNOTATED_CDS"/>
    <property type="molecule type" value="Genomic_DNA"/>
</dbReference>
<feature type="transmembrane region" description="Helical" evidence="6">
    <location>
        <begin position="281"/>
        <end position="302"/>
    </location>
</feature>
<dbReference type="InParanoid" id="T1FTM0"/>
<feature type="transmembrane region" description="Helical" evidence="6">
    <location>
        <begin position="127"/>
        <end position="152"/>
    </location>
</feature>
<keyword evidence="3 6" id="KW-1133">Transmembrane helix</keyword>
<feature type="transmembrane region" description="Helical" evidence="6">
    <location>
        <begin position="496"/>
        <end position="517"/>
    </location>
</feature>
<feature type="transmembrane region" description="Helical" evidence="6">
    <location>
        <begin position="88"/>
        <end position="106"/>
    </location>
</feature>
<dbReference type="EMBL" id="KB096676">
    <property type="protein sequence ID" value="ESO03195.1"/>
    <property type="molecule type" value="Genomic_DNA"/>
</dbReference>
<gene>
    <name evidence="9" type="primary">20212167</name>
    <name evidence="8" type="ORF">HELRODRAFT_192132</name>
</gene>
<dbReference type="EnsemblMetazoa" id="HelroT192132">
    <property type="protein sequence ID" value="HelroP192132"/>
    <property type="gene ID" value="HelroG192132"/>
</dbReference>
<feature type="transmembrane region" description="Helical" evidence="6">
    <location>
        <begin position="207"/>
        <end position="225"/>
    </location>
</feature>
<feature type="domain" description="Amino acid transporter transmembrane" evidence="7">
    <location>
        <begin position="56"/>
        <end position="519"/>
    </location>
</feature>
<protein>
    <recommendedName>
        <fullName evidence="7">Amino acid transporter transmembrane domain-containing protein</fullName>
    </recommendedName>
</protein>
<feature type="transmembrane region" description="Helical" evidence="6">
    <location>
        <begin position="57"/>
        <end position="76"/>
    </location>
</feature>
<feature type="transmembrane region" description="Helical" evidence="6">
    <location>
        <begin position="245"/>
        <end position="269"/>
    </location>
</feature>
<dbReference type="STRING" id="6412.T1FTM0"/>
<dbReference type="HOGENOM" id="CLU_038973_0_0_1"/>
<dbReference type="eggNOG" id="KOG1305">
    <property type="taxonomic scope" value="Eukaryota"/>
</dbReference>
<proteinExistence type="predicted"/>
<dbReference type="GO" id="GO:0003333">
    <property type="term" value="P:amino acid transmembrane transport"/>
    <property type="evidence" value="ECO:0000318"/>
    <property type="project" value="GO_Central"/>
</dbReference>
<feature type="transmembrane region" description="Helical" evidence="6">
    <location>
        <begin position="473"/>
        <end position="490"/>
    </location>
</feature>
<dbReference type="PANTHER" id="PTHR22950">
    <property type="entry name" value="AMINO ACID TRANSPORTER"/>
    <property type="match status" value="1"/>
</dbReference>
<dbReference type="CTD" id="20212167"/>
<accession>T1FTM0</accession>
<keyword evidence="4 6" id="KW-0472">Membrane</keyword>
<evidence type="ECO:0000256" key="2">
    <source>
        <dbReference type="ARBA" id="ARBA00022692"/>
    </source>
</evidence>
<evidence type="ECO:0000259" key="7">
    <source>
        <dbReference type="Pfam" id="PF01490"/>
    </source>
</evidence>
<dbReference type="Proteomes" id="UP000015101">
    <property type="component" value="Unassembled WGS sequence"/>
</dbReference>
<feature type="transmembrane region" description="Helical" evidence="6">
    <location>
        <begin position="322"/>
        <end position="343"/>
    </location>
</feature>
<feature type="compositionally biased region" description="Low complexity" evidence="5">
    <location>
        <begin position="421"/>
        <end position="460"/>
    </location>
</feature>
<dbReference type="AlphaFoldDB" id="T1FTM0"/>
<dbReference type="OrthoDB" id="438545at2759"/>
<dbReference type="PANTHER" id="PTHR22950:SF652">
    <property type="entry name" value="TRANSMEMBRANE AMINO ACID TRANSPORTER FAMILY PROTEIN"/>
    <property type="match status" value="1"/>
</dbReference>
<dbReference type="RefSeq" id="XP_009018888.1">
    <property type="nucleotide sequence ID" value="XM_009020640.1"/>
</dbReference>
<evidence type="ECO:0000256" key="4">
    <source>
        <dbReference type="ARBA" id="ARBA00023136"/>
    </source>
</evidence>
<keyword evidence="2 6" id="KW-0812">Transmembrane</keyword>
<comment type="subcellular location">
    <subcellularLocation>
        <location evidence="1">Membrane</location>
        <topology evidence="1">Multi-pass membrane protein</topology>
    </subcellularLocation>
</comment>
<evidence type="ECO:0000256" key="3">
    <source>
        <dbReference type="ARBA" id="ARBA00022989"/>
    </source>
</evidence>
<keyword evidence="10" id="KW-1185">Reference proteome</keyword>
<reference evidence="9" key="3">
    <citation type="submission" date="2015-06" db="UniProtKB">
        <authorList>
            <consortium name="EnsemblMetazoa"/>
        </authorList>
    </citation>
    <scope>IDENTIFICATION</scope>
</reference>
<reference evidence="10" key="1">
    <citation type="submission" date="2012-12" db="EMBL/GenBank/DDBJ databases">
        <authorList>
            <person name="Hellsten U."/>
            <person name="Grimwood J."/>
            <person name="Chapman J.A."/>
            <person name="Shapiro H."/>
            <person name="Aerts A."/>
            <person name="Otillar R.P."/>
            <person name="Terry A.Y."/>
            <person name="Boore J.L."/>
            <person name="Simakov O."/>
            <person name="Marletaz F."/>
            <person name="Cho S.-J."/>
            <person name="Edsinger-Gonzales E."/>
            <person name="Havlak P."/>
            <person name="Kuo D.-H."/>
            <person name="Larsson T."/>
            <person name="Lv J."/>
            <person name="Arendt D."/>
            <person name="Savage R."/>
            <person name="Osoegawa K."/>
            <person name="de Jong P."/>
            <person name="Lindberg D.R."/>
            <person name="Seaver E.C."/>
            <person name="Weisblat D.A."/>
            <person name="Putnam N.H."/>
            <person name="Grigoriev I.V."/>
            <person name="Rokhsar D.S."/>
        </authorList>
    </citation>
    <scope>NUCLEOTIDE SEQUENCE</scope>
</reference>
<organism evidence="9 10">
    <name type="scientific">Helobdella robusta</name>
    <name type="common">Californian leech</name>
    <dbReference type="NCBI Taxonomy" id="6412"/>
    <lineage>
        <taxon>Eukaryota</taxon>
        <taxon>Metazoa</taxon>
        <taxon>Spiralia</taxon>
        <taxon>Lophotrochozoa</taxon>
        <taxon>Annelida</taxon>
        <taxon>Clitellata</taxon>
        <taxon>Hirudinea</taxon>
        <taxon>Rhynchobdellida</taxon>
        <taxon>Glossiphoniidae</taxon>
        <taxon>Helobdella</taxon>
    </lineage>
</organism>
<feature type="transmembrane region" description="Helical" evidence="6">
    <location>
        <begin position="578"/>
        <end position="597"/>
    </location>
</feature>
<evidence type="ECO:0000313" key="8">
    <source>
        <dbReference type="EMBL" id="ESO03195.1"/>
    </source>
</evidence>
<dbReference type="GO" id="GO:0016020">
    <property type="term" value="C:membrane"/>
    <property type="evidence" value="ECO:0000318"/>
    <property type="project" value="GO_Central"/>
</dbReference>
<reference evidence="8 10" key="2">
    <citation type="journal article" date="2013" name="Nature">
        <title>Insights into bilaterian evolution from three spiralian genomes.</title>
        <authorList>
            <person name="Simakov O."/>
            <person name="Marletaz F."/>
            <person name="Cho S.J."/>
            <person name="Edsinger-Gonzales E."/>
            <person name="Havlak P."/>
            <person name="Hellsten U."/>
            <person name="Kuo D.H."/>
            <person name="Larsson T."/>
            <person name="Lv J."/>
            <person name="Arendt D."/>
            <person name="Savage R."/>
            <person name="Osoegawa K."/>
            <person name="de Jong P."/>
            <person name="Grimwood J."/>
            <person name="Chapman J.A."/>
            <person name="Shapiro H."/>
            <person name="Aerts A."/>
            <person name="Otillar R.P."/>
            <person name="Terry A.Y."/>
            <person name="Boore J.L."/>
            <person name="Grigoriev I.V."/>
            <person name="Lindberg D.R."/>
            <person name="Seaver E.C."/>
            <person name="Weisblat D.A."/>
            <person name="Putnam N.H."/>
            <person name="Rokhsar D.S."/>
        </authorList>
    </citation>
    <scope>NUCLEOTIDE SEQUENCE</scope>
</reference>
<dbReference type="Pfam" id="PF01490">
    <property type="entry name" value="Aa_trans"/>
    <property type="match status" value="1"/>
</dbReference>